<dbReference type="PANTHER" id="PTHR22891">
    <property type="entry name" value="EUKARYOTIC TRANSLATION INITIATION FACTOR 2C"/>
    <property type="match status" value="1"/>
</dbReference>
<dbReference type="Proteomes" id="UP000243723">
    <property type="component" value="Unassembled WGS sequence"/>
</dbReference>
<sequence>MSGAQRRRGHRAPSPGRSSSTGEVGTNSSRQASTNITVPSYDGNADPAAMALAPQVNRNVDMSVTMWAHVNSANVEIQKRPEKPSTLGKQIQVGVNTFNVVGVPTAAVYQYAVLIGDGDEKKPKSLAMKLWHSQAIKKSLPSPVRWIFDGARLAWSTEKFEREVRVNVDLDQEQGREPGRKPNVHRVVIKATAMVRFDNLRAFLDGKADFSTSCLEAINFLDHLLREGPSQNLTSIKRQFYHNNGGAPRIGLGGGVEAMKGVYQSIRIVHSANGKHTLSVNVDVANGTFWIAGPLAQLIGTIIGCGEADLANKIRMPYAQEKIRKLGRLRVKTSHRDDEYCIMRIIDQSATQHKITGGGDANGQTIAQYFQSKYNIRLRHPEWPLVKMTKGQNTLLPLEVLIVKQNQRVMGRLDENQTANMIKFAVTRPDARWGDIQKGLNMLAWDKDNYHKGYGLKINPTPVNVQARLLPAPEVVFDKNASERPGTSGRWRVDKKRFLRPNRQPLKSWGLCVIPGGRGPSQGVAEKFISSFIQGYAAHGGNIENKSPVIHYATTNDTGKSVEEIWQKAGNQSQMKPQILFFLLPTRDSMLYGRIKKSCECRFGVVSQCLQVAKAMKGDGQYISNVCLKVNAKLGGITNRAIGPQSKAANGIFKVPTMIVGADVTHPAPKSQGAPADEQMSSIAAITTSMDTLGVKYACGVNTNGYRVELINDENFTKVWKPMLREWMQNVGSGRFPNHLFYFRDGVSEGQFAGVLNQEVNAIREVLKSGNANHGVKIVVIVVTKRHHYRFFPAKGQGDRNNNALPGTLVETGITHPYENDFYLCSHAAIQGTARPAHYHVLLNEPGVPNEYIQTMIYEHCYSYVRATTPVSLFPAVYYADIAALRGKYHDRKFGSTGTPTPPSHGRQESSPRPGSDSRGTGDTGSSTPSHVDDLMEMPHELGIRNTMWYI</sequence>
<dbReference type="InterPro" id="IPR032473">
    <property type="entry name" value="Argonaute_Mid_dom"/>
</dbReference>
<dbReference type="OrthoDB" id="10252740at2759"/>
<evidence type="ECO:0000259" key="4">
    <source>
        <dbReference type="PROSITE" id="PS50822"/>
    </source>
</evidence>
<accession>A0A2P8A0E6</accession>
<evidence type="ECO:0000313" key="6">
    <source>
        <dbReference type="Proteomes" id="UP000243723"/>
    </source>
</evidence>
<dbReference type="Pfam" id="PF16486">
    <property type="entry name" value="ArgoN"/>
    <property type="match status" value="1"/>
</dbReference>
<dbReference type="SMART" id="SM00949">
    <property type="entry name" value="PAZ"/>
    <property type="match status" value="1"/>
</dbReference>
<evidence type="ECO:0000313" key="5">
    <source>
        <dbReference type="EMBL" id="PSK53948.1"/>
    </source>
</evidence>
<dbReference type="EMBL" id="NHZQ01000087">
    <property type="protein sequence ID" value="PSK53948.1"/>
    <property type="molecule type" value="Genomic_DNA"/>
</dbReference>
<dbReference type="SMART" id="SM00950">
    <property type="entry name" value="Piwi"/>
    <property type="match status" value="1"/>
</dbReference>
<dbReference type="InterPro" id="IPR036397">
    <property type="entry name" value="RNaseH_sf"/>
</dbReference>
<keyword evidence="6" id="KW-1185">Reference proteome</keyword>
<feature type="region of interest" description="Disordered" evidence="2">
    <location>
        <begin position="1"/>
        <end position="41"/>
    </location>
</feature>
<dbReference type="InterPro" id="IPR003165">
    <property type="entry name" value="Piwi"/>
</dbReference>
<dbReference type="Pfam" id="PF02171">
    <property type="entry name" value="Piwi"/>
    <property type="match status" value="1"/>
</dbReference>
<feature type="domain" description="Piwi" evidence="4">
    <location>
        <begin position="579"/>
        <end position="892"/>
    </location>
</feature>
<proteinExistence type="inferred from homology"/>
<evidence type="ECO:0000259" key="3">
    <source>
        <dbReference type="PROSITE" id="PS50821"/>
    </source>
</evidence>
<dbReference type="Pfam" id="PF02170">
    <property type="entry name" value="PAZ"/>
    <property type="match status" value="1"/>
</dbReference>
<dbReference type="Gene3D" id="3.40.50.2300">
    <property type="match status" value="1"/>
</dbReference>
<dbReference type="AlphaFoldDB" id="A0A2P8A0E6"/>
<dbReference type="CDD" id="cd04657">
    <property type="entry name" value="Piwi_ago-like"/>
    <property type="match status" value="1"/>
</dbReference>
<dbReference type="Gene3D" id="3.30.420.10">
    <property type="entry name" value="Ribonuclease H-like superfamily/Ribonuclease H"/>
    <property type="match status" value="1"/>
</dbReference>
<protein>
    <submittedName>
        <fullName evidence="5">Protein argonaute</fullName>
    </submittedName>
</protein>
<feature type="domain" description="PAZ" evidence="3">
    <location>
        <begin position="306"/>
        <end position="405"/>
    </location>
</feature>
<comment type="caution">
    <text evidence="5">The sequence shown here is derived from an EMBL/GenBank/DDBJ whole genome shotgun (WGS) entry which is preliminary data.</text>
</comment>
<feature type="compositionally biased region" description="Polar residues" evidence="2">
    <location>
        <begin position="16"/>
        <end position="38"/>
    </location>
</feature>
<evidence type="ECO:0000256" key="1">
    <source>
        <dbReference type="RuleBase" id="RU361178"/>
    </source>
</evidence>
<dbReference type="Pfam" id="PF16487">
    <property type="entry name" value="ArgoMid"/>
    <property type="match status" value="1"/>
</dbReference>
<dbReference type="InterPro" id="IPR012337">
    <property type="entry name" value="RNaseH-like_sf"/>
</dbReference>
<dbReference type="InterPro" id="IPR036085">
    <property type="entry name" value="PAZ_dom_sf"/>
</dbReference>
<dbReference type="InterPro" id="IPR045246">
    <property type="entry name" value="Piwi_ago-like"/>
</dbReference>
<dbReference type="InterPro" id="IPR014811">
    <property type="entry name" value="ArgoL1"/>
</dbReference>
<dbReference type="PROSITE" id="PS50821">
    <property type="entry name" value="PAZ"/>
    <property type="match status" value="1"/>
</dbReference>
<dbReference type="InterPro" id="IPR032474">
    <property type="entry name" value="Argonaute_N"/>
</dbReference>
<dbReference type="GO" id="GO:0003723">
    <property type="term" value="F:RNA binding"/>
    <property type="evidence" value="ECO:0007669"/>
    <property type="project" value="InterPro"/>
</dbReference>
<dbReference type="SMART" id="SM01163">
    <property type="entry name" value="DUF1785"/>
    <property type="match status" value="1"/>
</dbReference>
<reference evidence="5 6" key="1">
    <citation type="submission" date="2017-05" db="EMBL/GenBank/DDBJ databases">
        <title>Draft genome sequence of Elsinoe australis.</title>
        <authorList>
            <person name="Cheng Q."/>
        </authorList>
    </citation>
    <scope>NUCLEOTIDE SEQUENCE [LARGE SCALE GENOMIC DNA]</scope>
    <source>
        <strain evidence="5 6">NL1</strain>
    </source>
</reference>
<gene>
    <name evidence="5" type="ORF">B9Z65_7754</name>
</gene>
<dbReference type="InterPro" id="IPR003100">
    <property type="entry name" value="PAZ_dom"/>
</dbReference>
<dbReference type="InterPro" id="IPR032472">
    <property type="entry name" value="ArgoL2"/>
</dbReference>
<comment type="similarity">
    <text evidence="1">Belongs to the argonaute family.</text>
</comment>
<feature type="compositionally biased region" description="Low complexity" evidence="2">
    <location>
        <begin position="914"/>
        <end position="930"/>
    </location>
</feature>
<feature type="compositionally biased region" description="Basic residues" evidence="2">
    <location>
        <begin position="1"/>
        <end position="11"/>
    </location>
</feature>
<dbReference type="Gene3D" id="2.170.260.10">
    <property type="entry name" value="paz domain"/>
    <property type="match status" value="1"/>
</dbReference>
<dbReference type="SUPFAM" id="SSF101690">
    <property type="entry name" value="PAZ domain"/>
    <property type="match status" value="1"/>
</dbReference>
<dbReference type="SUPFAM" id="SSF53098">
    <property type="entry name" value="Ribonuclease H-like"/>
    <property type="match status" value="1"/>
</dbReference>
<dbReference type="Pfam" id="PF16488">
    <property type="entry name" value="ArgoL2"/>
    <property type="match status" value="1"/>
</dbReference>
<feature type="region of interest" description="Disordered" evidence="2">
    <location>
        <begin position="893"/>
        <end position="937"/>
    </location>
</feature>
<dbReference type="CDD" id="cd02846">
    <property type="entry name" value="PAZ_argonaute_like"/>
    <property type="match status" value="1"/>
</dbReference>
<evidence type="ECO:0000256" key="2">
    <source>
        <dbReference type="SAM" id="MobiDB-lite"/>
    </source>
</evidence>
<dbReference type="PROSITE" id="PS50822">
    <property type="entry name" value="PIWI"/>
    <property type="match status" value="1"/>
</dbReference>
<organism evidence="5 6">
    <name type="scientific">Elsinoe australis</name>
    <dbReference type="NCBI Taxonomy" id="40998"/>
    <lineage>
        <taxon>Eukaryota</taxon>
        <taxon>Fungi</taxon>
        <taxon>Dikarya</taxon>
        <taxon>Ascomycota</taxon>
        <taxon>Pezizomycotina</taxon>
        <taxon>Dothideomycetes</taxon>
        <taxon>Dothideomycetidae</taxon>
        <taxon>Myriangiales</taxon>
        <taxon>Elsinoaceae</taxon>
        <taxon>Elsinoe</taxon>
    </lineage>
</organism>
<dbReference type="Pfam" id="PF08699">
    <property type="entry name" value="ArgoL1"/>
    <property type="match status" value="1"/>
</dbReference>
<name>A0A2P8A0E6_9PEZI</name>
<dbReference type="STRING" id="40998.A0A2P8A0E6"/>